<comment type="caution">
    <text evidence="2">The sequence shown here is derived from an EMBL/GenBank/DDBJ whole genome shotgun (WGS) entry which is preliminary data.</text>
</comment>
<dbReference type="EMBL" id="JACGWN010000011">
    <property type="protein sequence ID" value="KAL0421738.1"/>
    <property type="molecule type" value="Genomic_DNA"/>
</dbReference>
<accession>A0AAW2UYD6</accession>
<evidence type="ECO:0000256" key="1">
    <source>
        <dbReference type="SAM" id="MobiDB-lite"/>
    </source>
</evidence>
<evidence type="ECO:0000313" key="2">
    <source>
        <dbReference type="EMBL" id="KAL0421738.1"/>
    </source>
</evidence>
<feature type="region of interest" description="Disordered" evidence="1">
    <location>
        <begin position="26"/>
        <end position="59"/>
    </location>
</feature>
<feature type="compositionally biased region" description="Low complexity" evidence="1">
    <location>
        <begin position="31"/>
        <end position="40"/>
    </location>
</feature>
<name>A0AAW2UYD6_9LAMI</name>
<organism evidence="2">
    <name type="scientific">Sesamum latifolium</name>
    <dbReference type="NCBI Taxonomy" id="2727402"/>
    <lineage>
        <taxon>Eukaryota</taxon>
        <taxon>Viridiplantae</taxon>
        <taxon>Streptophyta</taxon>
        <taxon>Embryophyta</taxon>
        <taxon>Tracheophyta</taxon>
        <taxon>Spermatophyta</taxon>
        <taxon>Magnoliopsida</taxon>
        <taxon>eudicotyledons</taxon>
        <taxon>Gunneridae</taxon>
        <taxon>Pentapetalae</taxon>
        <taxon>asterids</taxon>
        <taxon>lamiids</taxon>
        <taxon>Lamiales</taxon>
        <taxon>Pedaliaceae</taxon>
        <taxon>Sesamum</taxon>
    </lineage>
</organism>
<reference evidence="2" key="2">
    <citation type="journal article" date="2024" name="Plant">
        <title>Genomic evolution and insights into agronomic trait innovations of Sesamum species.</title>
        <authorList>
            <person name="Miao H."/>
            <person name="Wang L."/>
            <person name="Qu L."/>
            <person name="Liu H."/>
            <person name="Sun Y."/>
            <person name="Le M."/>
            <person name="Wang Q."/>
            <person name="Wei S."/>
            <person name="Zheng Y."/>
            <person name="Lin W."/>
            <person name="Duan Y."/>
            <person name="Cao H."/>
            <person name="Xiong S."/>
            <person name="Wang X."/>
            <person name="Wei L."/>
            <person name="Li C."/>
            <person name="Ma Q."/>
            <person name="Ju M."/>
            <person name="Zhao R."/>
            <person name="Li G."/>
            <person name="Mu C."/>
            <person name="Tian Q."/>
            <person name="Mei H."/>
            <person name="Zhang T."/>
            <person name="Gao T."/>
            <person name="Zhang H."/>
        </authorList>
    </citation>
    <scope>NUCLEOTIDE SEQUENCE</scope>
    <source>
        <strain evidence="2">KEN1</strain>
    </source>
</reference>
<gene>
    <name evidence="2" type="ORF">Slati_3196700</name>
</gene>
<reference evidence="2" key="1">
    <citation type="submission" date="2020-06" db="EMBL/GenBank/DDBJ databases">
        <authorList>
            <person name="Li T."/>
            <person name="Hu X."/>
            <person name="Zhang T."/>
            <person name="Song X."/>
            <person name="Zhang H."/>
            <person name="Dai N."/>
            <person name="Sheng W."/>
            <person name="Hou X."/>
            <person name="Wei L."/>
        </authorList>
    </citation>
    <scope>NUCLEOTIDE SEQUENCE</scope>
    <source>
        <strain evidence="2">KEN1</strain>
        <tissue evidence="2">Leaf</tissue>
    </source>
</reference>
<sequence length="92" mass="9182">MEEKRAITSSNFFPIGGAFCVLGAEEEGEVPSGTEAEAGGASEGPTGGIARAFFSAGSPSLGTTPSMESVAATGEGSSLLPPLHQEVIKVIL</sequence>
<dbReference type="AlphaFoldDB" id="A0AAW2UYD6"/>
<protein>
    <submittedName>
        <fullName evidence="2">Uncharacterized protein</fullName>
    </submittedName>
</protein>
<proteinExistence type="predicted"/>